<feature type="signal peptide" evidence="1">
    <location>
        <begin position="1"/>
        <end position="21"/>
    </location>
</feature>
<organism evidence="2 3">
    <name type="scientific">Deinococcus aetherius</name>
    <dbReference type="NCBI Taxonomy" id="200252"/>
    <lineage>
        <taxon>Bacteria</taxon>
        <taxon>Thermotogati</taxon>
        <taxon>Deinococcota</taxon>
        <taxon>Deinococci</taxon>
        <taxon>Deinococcales</taxon>
        <taxon>Deinococcaceae</taxon>
        <taxon>Deinococcus</taxon>
    </lineage>
</organism>
<evidence type="ECO:0000313" key="2">
    <source>
        <dbReference type="EMBL" id="BDP44609.1"/>
    </source>
</evidence>
<name>A0ABN6RRG1_9DEIO</name>
<protein>
    <submittedName>
        <fullName evidence="2">Uncharacterized protein</fullName>
    </submittedName>
</protein>
<sequence length="73" mass="7709">MPDHLTFRPLLAALLLCSAQAAHLTVLDSPDPAQLRARVSEDDGFAGRADAPGDPVALNVLRHLARLLPAGTM</sequence>
<evidence type="ECO:0000313" key="3">
    <source>
        <dbReference type="Proteomes" id="UP001064971"/>
    </source>
</evidence>
<feature type="chain" id="PRO_5047434837" evidence="1">
    <location>
        <begin position="22"/>
        <end position="73"/>
    </location>
</feature>
<dbReference type="Proteomes" id="UP001064971">
    <property type="component" value="Plasmid pDAETH-3"/>
</dbReference>
<dbReference type="RefSeq" id="WP_264778856.1">
    <property type="nucleotide sequence ID" value="NZ_AP026563.1"/>
</dbReference>
<evidence type="ECO:0000256" key="1">
    <source>
        <dbReference type="SAM" id="SignalP"/>
    </source>
</evidence>
<keyword evidence="3" id="KW-1185">Reference proteome</keyword>
<proteinExistence type="predicted"/>
<dbReference type="EMBL" id="AP026563">
    <property type="protein sequence ID" value="BDP44609.1"/>
    <property type="molecule type" value="Genomic_DNA"/>
</dbReference>
<gene>
    <name evidence="2" type="ORF">DAETH_45780</name>
</gene>
<keyword evidence="2" id="KW-0614">Plasmid</keyword>
<keyword evidence="1" id="KW-0732">Signal</keyword>
<reference evidence="2" key="1">
    <citation type="submission" date="2022-07" db="EMBL/GenBank/DDBJ databases">
        <title>Complete Genome Sequence of the Radioresistant Bacterium Deinococcus aetherius ST0316, Isolated from the Air Dust collected in Lower Stratosphere above Japan.</title>
        <authorList>
            <person name="Satoh K."/>
            <person name="Hagiwara K."/>
            <person name="Katsumata K."/>
            <person name="Kubo A."/>
            <person name="Yokobori S."/>
            <person name="Yamagishi A."/>
            <person name="Oono Y."/>
            <person name="Narumi I."/>
        </authorList>
    </citation>
    <scope>NUCLEOTIDE SEQUENCE</scope>
    <source>
        <strain evidence="2">ST0316</strain>
        <plasmid evidence="2">pDAETH-3</plasmid>
    </source>
</reference>
<geneLocation type="plasmid" evidence="2 3">
    <name>pDAETH-3</name>
</geneLocation>
<accession>A0ABN6RRG1</accession>